<protein>
    <submittedName>
        <fullName evidence="2">Uncharacterized protein</fullName>
    </submittedName>
</protein>
<sequence>MKEKEEEKYDLLSKEHASMHSEIDPNHPDETTQPNLNNNPTADISLESPSRTVEYKLLPTKDNLLKEKGANQFKDHQFKDHQKIGHMQLKRTRKKRRKTSLN</sequence>
<organism evidence="2 3">
    <name type="scientific">Ilex paraguariensis</name>
    <name type="common">yerba mate</name>
    <dbReference type="NCBI Taxonomy" id="185542"/>
    <lineage>
        <taxon>Eukaryota</taxon>
        <taxon>Viridiplantae</taxon>
        <taxon>Streptophyta</taxon>
        <taxon>Embryophyta</taxon>
        <taxon>Tracheophyta</taxon>
        <taxon>Spermatophyta</taxon>
        <taxon>Magnoliopsida</taxon>
        <taxon>eudicotyledons</taxon>
        <taxon>Gunneridae</taxon>
        <taxon>Pentapetalae</taxon>
        <taxon>asterids</taxon>
        <taxon>campanulids</taxon>
        <taxon>Aquifoliales</taxon>
        <taxon>Aquifoliaceae</taxon>
        <taxon>Ilex</taxon>
    </lineage>
</organism>
<feature type="compositionally biased region" description="Basic and acidic residues" evidence="1">
    <location>
        <begin position="66"/>
        <end position="83"/>
    </location>
</feature>
<name>A0ABC8V152_9AQUA</name>
<proteinExistence type="predicted"/>
<evidence type="ECO:0000313" key="3">
    <source>
        <dbReference type="Proteomes" id="UP001642360"/>
    </source>
</evidence>
<dbReference type="EMBL" id="CAUOFW020009806">
    <property type="protein sequence ID" value="CAK9187076.1"/>
    <property type="molecule type" value="Genomic_DNA"/>
</dbReference>
<feature type="region of interest" description="Disordered" evidence="1">
    <location>
        <begin position="66"/>
        <end position="102"/>
    </location>
</feature>
<feature type="region of interest" description="Disordered" evidence="1">
    <location>
        <begin position="1"/>
        <end position="52"/>
    </location>
</feature>
<evidence type="ECO:0000313" key="2">
    <source>
        <dbReference type="EMBL" id="CAK9187076.1"/>
    </source>
</evidence>
<accession>A0ABC8V152</accession>
<evidence type="ECO:0000256" key="1">
    <source>
        <dbReference type="SAM" id="MobiDB-lite"/>
    </source>
</evidence>
<comment type="caution">
    <text evidence="2">The sequence shown here is derived from an EMBL/GenBank/DDBJ whole genome shotgun (WGS) entry which is preliminary data.</text>
</comment>
<feature type="compositionally biased region" description="Polar residues" evidence="1">
    <location>
        <begin position="31"/>
        <end position="51"/>
    </location>
</feature>
<reference evidence="2 3" key="1">
    <citation type="submission" date="2024-02" db="EMBL/GenBank/DDBJ databases">
        <authorList>
            <person name="Vignale AGUSTIN F."/>
            <person name="Sosa J E."/>
            <person name="Modenutti C."/>
        </authorList>
    </citation>
    <scope>NUCLEOTIDE SEQUENCE [LARGE SCALE GENOMIC DNA]</scope>
</reference>
<dbReference type="AlphaFoldDB" id="A0ABC8V152"/>
<feature type="compositionally biased region" description="Basic residues" evidence="1">
    <location>
        <begin position="88"/>
        <end position="102"/>
    </location>
</feature>
<gene>
    <name evidence="2" type="ORF">ILEXP_LOCUS57585</name>
</gene>
<feature type="compositionally biased region" description="Basic and acidic residues" evidence="1">
    <location>
        <begin position="1"/>
        <end position="30"/>
    </location>
</feature>
<dbReference type="Proteomes" id="UP001642360">
    <property type="component" value="Unassembled WGS sequence"/>
</dbReference>
<keyword evidence="3" id="KW-1185">Reference proteome</keyword>